<evidence type="ECO:0000313" key="4">
    <source>
        <dbReference type="WBParaSite" id="TREG1_28660.2"/>
    </source>
</evidence>
<feature type="transmembrane region" description="Helical" evidence="1">
    <location>
        <begin position="192"/>
        <end position="210"/>
    </location>
</feature>
<feature type="transmembrane region" description="Helical" evidence="1">
    <location>
        <begin position="109"/>
        <end position="130"/>
    </location>
</feature>
<feature type="transmembrane region" description="Helical" evidence="1">
    <location>
        <begin position="40"/>
        <end position="64"/>
    </location>
</feature>
<keyword evidence="1" id="KW-0812">Transmembrane</keyword>
<dbReference type="AlphaFoldDB" id="A0AA85JKS2"/>
<accession>A0AA85JKS2</accession>
<evidence type="ECO:0000313" key="2">
    <source>
        <dbReference type="Proteomes" id="UP000050795"/>
    </source>
</evidence>
<keyword evidence="1" id="KW-0472">Membrane</keyword>
<name>A0AA85JKS2_TRIRE</name>
<dbReference type="WBParaSite" id="TREG1_28660.2">
    <property type="protein sequence ID" value="TREG1_28660.2"/>
    <property type="gene ID" value="TREG1_28660"/>
</dbReference>
<feature type="transmembrane region" description="Helical" evidence="1">
    <location>
        <begin position="70"/>
        <end position="97"/>
    </location>
</feature>
<feature type="transmembrane region" description="Helical" evidence="1">
    <location>
        <begin position="136"/>
        <end position="156"/>
    </location>
</feature>
<keyword evidence="1" id="KW-1133">Transmembrane helix</keyword>
<reference evidence="2" key="1">
    <citation type="submission" date="2022-06" db="EMBL/GenBank/DDBJ databases">
        <authorList>
            <person name="Berger JAMES D."/>
            <person name="Berger JAMES D."/>
        </authorList>
    </citation>
    <scope>NUCLEOTIDE SEQUENCE [LARGE SCALE GENOMIC DNA]</scope>
</reference>
<dbReference type="Proteomes" id="UP000050795">
    <property type="component" value="Unassembled WGS sequence"/>
</dbReference>
<keyword evidence="2" id="KW-1185">Reference proteome</keyword>
<dbReference type="WBParaSite" id="TREG1_28660.1">
    <property type="protein sequence ID" value="TREG1_28660.1"/>
    <property type="gene ID" value="TREG1_28660"/>
</dbReference>
<feature type="transmembrane region" description="Helical" evidence="1">
    <location>
        <begin position="236"/>
        <end position="254"/>
    </location>
</feature>
<feature type="transmembrane region" description="Helical" evidence="1">
    <location>
        <begin position="168"/>
        <end position="186"/>
    </location>
</feature>
<proteinExistence type="predicted"/>
<evidence type="ECO:0000256" key="1">
    <source>
        <dbReference type="SAM" id="Phobius"/>
    </source>
</evidence>
<reference evidence="3 4" key="2">
    <citation type="submission" date="2023-11" db="UniProtKB">
        <authorList>
            <consortium name="WormBaseParasite"/>
        </authorList>
    </citation>
    <scope>IDENTIFICATION</scope>
</reference>
<sequence length="265" mass="30718">MRRHWKDGTFVNKDDPQQTSDYDPFRLIQILTRKITPSRILFILNVFATVVFQLAIAFGLTALVTQVYDISYFALSYNIILYVISAIYFSLEFIWAFVRRISMVFPWNLVYLLVMTILSSIIIAAESLAYYDDVPLIVFAFIWVMLQVVVSFAIFIPNDFTQTWLTRIVNVVYTVTILGGQIAFFVRKQTKVALLIAGAVGFPCSCYLLTKEVKWIFGQGTYYYPENNIVKPARNIYGYCWSLFLTVMWIYSPFGMRNETIQSGR</sequence>
<protein>
    <submittedName>
        <fullName evidence="3 4">Uncharacterized protein</fullName>
    </submittedName>
</protein>
<evidence type="ECO:0000313" key="3">
    <source>
        <dbReference type="WBParaSite" id="TREG1_28660.1"/>
    </source>
</evidence>
<organism evidence="2 4">
    <name type="scientific">Trichobilharzia regenti</name>
    <name type="common">Nasal bird schistosome</name>
    <dbReference type="NCBI Taxonomy" id="157069"/>
    <lineage>
        <taxon>Eukaryota</taxon>
        <taxon>Metazoa</taxon>
        <taxon>Spiralia</taxon>
        <taxon>Lophotrochozoa</taxon>
        <taxon>Platyhelminthes</taxon>
        <taxon>Trematoda</taxon>
        <taxon>Digenea</taxon>
        <taxon>Strigeidida</taxon>
        <taxon>Schistosomatoidea</taxon>
        <taxon>Schistosomatidae</taxon>
        <taxon>Trichobilharzia</taxon>
    </lineage>
</organism>